<proteinExistence type="predicted"/>
<dbReference type="HOGENOM" id="CLU_1608219_0_0_7"/>
<protein>
    <submittedName>
        <fullName evidence="2">Transcription regulator,histidine kinase sensor-like protein</fullName>
    </submittedName>
</protein>
<name>E6VZJ5_PSEA9</name>
<accession>E6VZJ5</accession>
<organism evidence="2 3">
    <name type="scientific">Pseudodesulfovibrio aespoeensis (strain ATCC 700646 / DSM 10631 / Aspo-2)</name>
    <name type="common">Desulfovibrio aespoeensis</name>
    <dbReference type="NCBI Taxonomy" id="643562"/>
    <lineage>
        <taxon>Bacteria</taxon>
        <taxon>Pseudomonadati</taxon>
        <taxon>Thermodesulfobacteriota</taxon>
        <taxon>Desulfovibrionia</taxon>
        <taxon>Desulfovibrionales</taxon>
        <taxon>Desulfovibrionaceae</taxon>
    </lineage>
</organism>
<dbReference type="AlphaFoldDB" id="E6VZJ5"/>
<dbReference type="KEGG" id="das:Daes_0692"/>
<dbReference type="Pfam" id="PF10114">
    <property type="entry name" value="PocR"/>
    <property type="match status" value="1"/>
</dbReference>
<keyword evidence="3" id="KW-1185">Reference proteome</keyword>
<reference evidence="3" key="1">
    <citation type="submission" date="2010-12" db="EMBL/GenBank/DDBJ databases">
        <title>Complete sequence of Desulfovibrio aespoeensis Aspo-2.</title>
        <authorList>
            <consortium name="US DOE Joint Genome Institute"/>
            <person name="Lucas S."/>
            <person name="Copeland A."/>
            <person name="Lapidus A."/>
            <person name="Cheng J.-F."/>
            <person name="Goodwin L."/>
            <person name="Pitluck S."/>
            <person name="Chertkov O."/>
            <person name="Misra M."/>
            <person name="Detter J.C."/>
            <person name="Han C."/>
            <person name="Tapia R."/>
            <person name="Land M."/>
            <person name="Hauser L."/>
            <person name="Kyrpides N."/>
            <person name="Ivanova N."/>
            <person name="Ovchinnikova G."/>
            <person name="Pedersen K."/>
            <person name="Jagevall S."/>
            <person name="Hazen T."/>
            <person name="Woyke T."/>
        </authorList>
    </citation>
    <scope>NUCLEOTIDE SEQUENCE [LARGE SCALE GENOMIC DNA]</scope>
    <source>
        <strain evidence="3">ATCC 700646 / DSM 10631 / Aspo-2</strain>
    </source>
</reference>
<evidence type="ECO:0000259" key="1">
    <source>
        <dbReference type="Pfam" id="PF10114"/>
    </source>
</evidence>
<dbReference type="RefSeq" id="WP_013513641.1">
    <property type="nucleotide sequence ID" value="NC_014844.1"/>
</dbReference>
<sequence>MADMSGVLTGDRAISIIMLKNHEGRDFQMHLTDLQPKEKWVELQQELHDRFHLNADVMDRDGTRLTGNTWGNDLCRAIREDAKGHGAICAPAGQVFVHLMQEGRAAFVEECDAGMVRISVPVIKDGELLGSVGGCGLMPEEGEVDEFMVEMSTDMDAETVAGLAKTVPVASEQRVREILEFIEARVAELIT</sequence>
<reference evidence="2 3" key="2">
    <citation type="journal article" date="2014" name="Genome Announc.">
        <title>Complete Genome Sequence of the Subsurface, Mesophilic Sulfate-Reducing Bacterium Desulfovibrio aespoeensis Aspo-2.</title>
        <authorList>
            <person name="Pedersen K."/>
            <person name="Bengtsson A."/>
            <person name="Edlund J."/>
            <person name="Rabe L."/>
            <person name="Hazen T."/>
            <person name="Chakraborty R."/>
            <person name="Goodwin L."/>
            <person name="Shapiro N."/>
        </authorList>
    </citation>
    <scope>NUCLEOTIDE SEQUENCE [LARGE SCALE GENOMIC DNA]</scope>
    <source>
        <strain evidence="3">ATCC 700646 / DSM 10631 / Aspo-2</strain>
    </source>
</reference>
<dbReference type="STRING" id="643562.Daes_0692"/>
<evidence type="ECO:0000313" key="2">
    <source>
        <dbReference type="EMBL" id="ADU61709.1"/>
    </source>
</evidence>
<keyword evidence="2" id="KW-0808">Transferase</keyword>
<gene>
    <name evidence="2" type="ordered locus">Daes_0692</name>
</gene>
<dbReference type="EMBL" id="CP002431">
    <property type="protein sequence ID" value="ADU61709.1"/>
    <property type="molecule type" value="Genomic_DNA"/>
</dbReference>
<dbReference type="InterPro" id="IPR018771">
    <property type="entry name" value="PocR_dom"/>
</dbReference>
<evidence type="ECO:0000313" key="3">
    <source>
        <dbReference type="Proteomes" id="UP000002191"/>
    </source>
</evidence>
<dbReference type="eggNOG" id="COG4936">
    <property type="taxonomic scope" value="Bacteria"/>
</dbReference>
<feature type="domain" description="PocR" evidence="1">
    <location>
        <begin position="37"/>
        <end position="184"/>
    </location>
</feature>
<dbReference type="Proteomes" id="UP000002191">
    <property type="component" value="Chromosome"/>
</dbReference>
<keyword evidence="2" id="KW-0418">Kinase</keyword>
<dbReference type="GO" id="GO:0016301">
    <property type="term" value="F:kinase activity"/>
    <property type="evidence" value="ECO:0007669"/>
    <property type="project" value="UniProtKB-KW"/>
</dbReference>